<reference evidence="2" key="3">
    <citation type="journal article" date="2008" name="Russ. J. Genet.">
        <title>Molecular analysis of some genes from plasmid p19 of the Bacillus subtilis 19 soil strain involved in conjugation.</title>
        <authorList>
            <person name="Poluektova E.U."/>
            <person name="Gagarina E.Y."/>
            <person name="Shilovskii I.P."/>
            <person name="Fedorina E.A."/>
            <person name="Nezametdinova V.Z."/>
            <person name="Rodionova S.A."/>
            <person name="Prozorov A.A."/>
        </authorList>
    </citation>
    <scope>NUCLEOTIDE SEQUENCE</scope>
    <source>
        <strain evidence="2">19</strain>
        <plasmid evidence="2">p19</plasmid>
    </source>
</reference>
<name>Q84BM7_BACIU</name>
<geneLocation type="plasmid" evidence="2">
    <name>p19</name>
</geneLocation>
<keyword evidence="1" id="KW-0614">Plasmid</keyword>
<dbReference type="AlphaFoldDB" id="Q84BM7"/>
<evidence type="ECO:0000313" key="2">
    <source>
        <dbReference type="EMBL" id="ABP52081.1"/>
    </source>
</evidence>
<dbReference type="EMBL" id="AY102630">
    <property type="protein sequence ID" value="AAM52331.1"/>
    <property type="molecule type" value="Genomic_DNA"/>
</dbReference>
<evidence type="ECO:0008006" key="3">
    <source>
        <dbReference type="Google" id="ProtNLM"/>
    </source>
</evidence>
<accession>Q84BM7</accession>
<geneLocation type="plasmid" evidence="1">
    <name>pBS72</name>
</geneLocation>
<protein>
    <recommendedName>
        <fullName evidence="3">IrrE N-terminal-like domain-containing protein</fullName>
    </recommendedName>
</protein>
<sequence length="168" mass="20005">MPYSPTLLEGAVSDILLHKKILSPKDLRPEFLSKRFGIEIMTGKTSYAYIDSDVKVFVLDKKVEEKERNYQFHKLFAHTLLHEENHLEIPMEVYEKHSEEAERLTWVEAIPYHMLRYIDFSDPEFIKQASDVFYIPEKVVQNRINFMIQQQFEIDEFDNVNEKVKSFA</sequence>
<dbReference type="RefSeq" id="WP_032490595.1">
    <property type="nucleotide sequence ID" value="NZ_BSEE01000009.1"/>
</dbReference>
<evidence type="ECO:0000313" key="1">
    <source>
        <dbReference type="EMBL" id="AAM52331.1"/>
    </source>
</evidence>
<organism evidence="1">
    <name type="scientific">Bacillus subtilis</name>
    <dbReference type="NCBI Taxonomy" id="1423"/>
    <lineage>
        <taxon>Bacteria</taxon>
        <taxon>Bacillati</taxon>
        <taxon>Bacillota</taxon>
        <taxon>Bacilli</taxon>
        <taxon>Bacillales</taxon>
        <taxon>Bacillaceae</taxon>
        <taxon>Bacillus</taxon>
    </lineage>
</organism>
<proteinExistence type="predicted"/>
<reference evidence="1" key="2">
    <citation type="journal article" date="2003" name="Plasmid">
        <title>Bacillus subtilis soil isolates: plasmid replicon analysis and construction of a new theta-replicating vector.</title>
        <authorList>
            <person name="Titok M.A."/>
            <person name="Chapuis J."/>
            <person name="Selezneva Y.V."/>
            <person name="Lagodich A.V."/>
            <person name="Prokulevich V.A."/>
            <person name="Ehrlich S.D."/>
            <person name="Janniere L."/>
        </authorList>
    </citation>
    <scope>NUCLEOTIDE SEQUENCE</scope>
    <source>
        <plasmid evidence="1">pBS72</plasmid>
    </source>
</reference>
<dbReference type="EMBL" id="EF506610">
    <property type="protein sequence ID" value="ABP52081.1"/>
    <property type="molecule type" value="Genomic_DNA"/>
</dbReference>
<reference evidence="1" key="1">
    <citation type="submission" date="2002-05" db="EMBL/GenBank/DDBJ databases">
        <authorList>
            <person name="Titok M."/>
            <person name="Chapuis J."/>
            <person name="Prokulecich V.V."/>
            <person name="Ehrlich D.S."/>
            <person name="Janniere L."/>
        </authorList>
    </citation>
    <scope>NUCLEOTIDE SEQUENCE</scope>
    <source>
        <plasmid evidence="1">pBS72</plasmid>
    </source>
</reference>